<organism evidence="1">
    <name type="scientific">Anguilla anguilla</name>
    <name type="common">European freshwater eel</name>
    <name type="synonym">Muraena anguilla</name>
    <dbReference type="NCBI Taxonomy" id="7936"/>
    <lineage>
        <taxon>Eukaryota</taxon>
        <taxon>Metazoa</taxon>
        <taxon>Chordata</taxon>
        <taxon>Craniata</taxon>
        <taxon>Vertebrata</taxon>
        <taxon>Euteleostomi</taxon>
        <taxon>Actinopterygii</taxon>
        <taxon>Neopterygii</taxon>
        <taxon>Teleostei</taxon>
        <taxon>Anguilliformes</taxon>
        <taxon>Anguillidae</taxon>
        <taxon>Anguilla</taxon>
    </lineage>
</organism>
<reference evidence="1" key="1">
    <citation type="submission" date="2014-11" db="EMBL/GenBank/DDBJ databases">
        <authorList>
            <person name="Amaro Gonzalez C."/>
        </authorList>
    </citation>
    <scope>NUCLEOTIDE SEQUENCE</scope>
</reference>
<sequence length="54" mass="5742">MGAVHKLQDADQGWGKCHPANPKEVSLNLPAMGHCYQASSGPDLTLTHLSSLMP</sequence>
<name>A0A0E9RAX7_ANGAN</name>
<accession>A0A0E9RAX7</accession>
<dbReference type="AlphaFoldDB" id="A0A0E9RAX7"/>
<protein>
    <submittedName>
        <fullName evidence="1">Uncharacterized protein</fullName>
    </submittedName>
</protein>
<evidence type="ECO:0000313" key="1">
    <source>
        <dbReference type="EMBL" id="JAH25942.1"/>
    </source>
</evidence>
<reference evidence="1" key="2">
    <citation type="journal article" date="2015" name="Fish Shellfish Immunol.">
        <title>Early steps in the European eel (Anguilla anguilla)-Vibrio vulnificus interaction in the gills: Role of the RtxA13 toxin.</title>
        <authorList>
            <person name="Callol A."/>
            <person name="Pajuelo D."/>
            <person name="Ebbesson L."/>
            <person name="Teles M."/>
            <person name="MacKenzie S."/>
            <person name="Amaro C."/>
        </authorList>
    </citation>
    <scope>NUCLEOTIDE SEQUENCE</scope>
</reference>
<dbReference type="EMBL" id="GBXM01082635">
    <property type="protein sequence ID" value="JAH25942.1"/>
    <property type="molecule type" value="Transcribed_RNA"/>
</dbReference>
<proteinExistence type="predicted"/>